<dbReference type="InterPro" id="IPR011542">
    <property type="entry name" value="SUF_FeS_clus_asmbl_SufD"/>
</dbReference>
<protein>
    <recommendedName>
        <fullName evidence="1">SUF system FeS cluster assembly SufBD core domain-containing protein</fullName>
    </recommendedName>
</protein>
<sequence>MSALLERLENSGPADAYAELRQRARKALMSHGFPDLKTEAWKYTSLRVLDKRDFSGGFTAGEAPSLPFEADLIRVSALDQGLPSLPDGLSLEPMPASALAELEYGGREDAFAWFNLARLSTAWRLRIERPLERPLVLCVDTGAEFAGDWHPRLHIQLAEGASATLIDLQQDQGSGLMNLVQDIDLAAGSQLEHVIERQGHESAIVARTNVEVGKDASYRARLLDLGGRLHRQDLRIHLNDAGAHGEIDGLGLIDSKQHVDVHTCIDHRVGHTTSREAFRMLADGTGVGVFNGRIHIARGADDSHSDLNTANLLLSDSARINTKPELEIYAEDVTASHGATIGQLDEDAVFYLRSRGVPLDQAASLLKRGFARLPVDAVADEAVHDWLGETLDRRL</sequence>
<dbReference type="KEGG" id="wma:WM2015_2453"/>
<proteinExistence type="predicted"/>
<dbReference type="Proteomes" id="UP000066624">
    <property type="component" value="Chromosome"/>
</dbReference>
<dbReference type="RefSeq" id="WP_049726345.1">
    <property type="nucleotide sequence ID" value="NZ_CP012154.1"/>
</dbReference>
<keyword evidence="3" id="KW-1185">Reference proteome</keyword>
<evidence type="ECO:0000259" key="1">
    <source>
        <dbReference type="Pfam" id="PF01458"/>
    </source>
</evidence>
<dbReference type="SUPFAM" id="SSF101960">
    <property type="entry name" value="Stabilizer of iron transporter SufD"/>
    <property type="match status" value="1"/>
</dbReference>
<dbReference type="Pfam" id="PF01458">
    <property type="entry name" value="SUFBD_core"/>
    <property type="match status" value="1"/>
</dbReference>
<dbReference type="InterPro" id="IPR055346">
    <property type="entry name" value="Fe-S_cluster_assembly_SufBD"/>
</dbReference>
<dbReference type="GO" id="GO:0016226">
    <property type="term" value="P:iron-sulfur cluster assembly"/>
    <property type="evidence" value="ECO:0007669"/>
    <property type="project" value="InterPro"/>
</dbReference>
<dbReference type="PANTHER" id="PTHR43575:SF1">
    <property type="entry name" value="PROTEIN ABCI7, CHLOROPLASTIC"/>
    <property type="match status" value="1"/>
</dbReference>
<evidence type="ECO:0000313" key="2">
    <source>
        <dbReference type="EMBL" id="AKS42814.1"/>
    </source>
</evidence>
<dbReference type="NCBIfam" id="TIGR01981">
    <property type="entry name" value="sufD"/>
    <property type="match status" value="1"/>
</dbReference>
<feature type="domain" description="SUF system FeS cluster assembly SufBD core" evidence="1">
    <location>
        <begin position="149"/>
        <end position="370"/>
    </location>
</feature>
<evidence type="ECO:0000313" key="3">
    <source>
        <dbReference type="Proteomes" id="UP000066624"/>
    </source>
</evidence>
<dbReference type="PATRIC" id="fig|1579979.3.peg.2509"/>
<dbReference type="EMBL" id="CP012154">
    <property type="protein sequence ID" value="AKS42814.1"/>
    <property type="molecule type" value="Genomic_DNA"/>
</dbReference>
<gene>
    <name evidence="2" type="ORF">WM2015_2453</name>
</gene>
<accession>A0A0K0XYP4</accession>
<dbReference type="InterPro" id="IPR000825">
    <property type="entry name" value="SUF_FeS_clus_asmbl_SufBD_core"/>
</dbReference>
<dbReference type="STRING" id="1579979.WM2015_2453"/>
<organism evidence="2 3">
    <name type="scientific">Wenzhouxiangella marina</name>
    <dbReference type="NCBI Taxonomy" id="1579979"/>
    <lineage>
        <taxon>Bacteria</taxon>
        <taxon>Pseudomonadati</taxon>
        <taxon>Pseudomonadota</taxon>
        <taxon>Gammaproteobacteria</taxon>
        <taxon>Chromatiales</taxon>
        <taxon>Wenzhouxiangellaceae</taxon>
        <taxon>Wenzhouxiangella</taxon>
    </lineage>
</organism>
<name>A0A0K0XYP4_9GAMM</name>
<dbReference type="PANTHER" id="PTHR43575">
    <property type="entry name" value="PROTEIN ABCI7, CHLOROPLASTIC"/>
    <property type="match status" value="1"/>
</dbReference>
<dbReference type="AlphaFoldDB" id="A0A0K0XYP4"/>
<reference evidence="2 3" key="1">
    <citation type="submission" date="2015-07" db="EMBL/GenBank/DDBJ databases">
        <authorList>
            <person name="Noorani M."/>
        </authorList>
    </citation>
    <scope>NUCLEOTIDE SEQUENCE [LARGE SCALE GENOMIC DNA]</scope>
    <source>
        <strain evidence="2 3">KCTC 42284</strain>
    </source>
</reference>
<dbReference type="OrthoDB" id="9768262at2"/>
<dbReference type="InterPro" id="IPR037284">
    <property type="entry name" value="SUF_FeS_clus_asmbl_SufBD_sf"/>
</dbReference>